<dbReference type="SUPFAM" id="SSF52821">
    <property type="entry name" value="Rhodanese/Cell cycle control phosphatase"/>
    <property type="match status" value="1"/>
</dbReference>
<dbReference type="CDD" id="cd00158">
    <property type="entry name" value="RHOD"/>
    <property type="match status" value="1"/>
</dbReference>
<sequence>MTAIPPEAEEVDLTVARALWAAGDPVVDVRSPQEYAAGHVAGAVNVPLDRLPFVLDTLPPGQVLTVCSLGTRSRQGAERLARLGRPAVSLRGGTKAWAAAGLPTRTGSDPGERVRSPRSRRRWWPWRRPGRRTGGTGDND</sequence>
<name>A0A1I2L0S4_9ACTN</name>
<organism evidence="4 5">
    <name type="scientific">Actinopolymorpha cephalotaxi</name>
    <dbReference type="NCBI Taxonomy" id="504797"/>
    <lineage>
        <taxon>Bacteria</taxon>
        <taxon>Bacillati</taxon>
        <taxon>Actinomycetota</taxon>
        <taxon>Actinomycetes</taxon>
        <taxon>Propionibacteriales</taxon>
        <taxon>Actinopolymorphaceae</taxon>
        <taxon>Actinopolymorpha</taxon>
    </lineage>
</organism>
<dbReference type="Gene3D" id="3.40.250.10">
    <property type="entry name" value="Rhodanese-like domain"/>
    <property type="match status" value="1"/>
</dbReference>
<dbReference type="Pfam" id="PF00581">
    <property type="entry name" value="Rhodanese"/>
    <property type="match status" value="1"/>
</dbReference>
<proteinExistence type="predicted"/>
<dbReference type="PANTHER" id="PTHR45431:SF3">
    <property type="entry name" value="RHODANESE-LIKE DOMAIN-CONTAINING PROTEIN 15, CHLOROPLASTIC"/>
    <property type="match status" value="1"/>
</dbReference>
<dbReference type="Proteomes" id="UP000533017">
    <property type="component" value="Unassembled WGS sequence"/>
</dbReference>
<dbReference type="EMBL" id="FOOI01000001">
    <property type="protein sequence ID" value="SFF70941.1"/>
    <property type="molecule type" value="Genomic_DNA"/>
</dbReference>
<dbReference type="InterPro" id="IPR052367">
    <property type="entry name" value="Thiosulfate_ST/Rhodanese-like"/>
</dbReference>
<keyword evidence="6" id="KW-1185">Reference proteome</keyword>
<protein>
    <submittedName>
        <fullName evidence="4">Rhodanese-related sulfurtransferase</fullName>
    </submittedName>
</protein>
<accession>A0A1I2L0S4</accession>
<reference evidence="4 5" key="1">
    <citation type="submission" date="2016-10" db="EMBL/GenBank/DDBJ databases">
        <authorList>
            <person name="de Groot N.N."/>
        </authorList>
    </citation>
    <scope>NUCLEOTIDE SEQUENCE [LARGE SCALE GENOMIC DNA]</scope>
    <source>
        <strain evidence="4 5">CPCC 202808</strain>
    </source>
</reference>
<feature type="region of interest" description="Disordered" evidence="1">
    <location>
        <begin position="100"/>
        <end position="140"/>
    </location>
</feature>
<dbReference type="SMART" id="SM00450">
    <property type="entry name" value="RHOD"/>
    <property type="match status" value="1"/>
</dbReference>
<dbReference type="STRING" id="504797.SAMN05421678_101556"/>
<feature type="compositionally biased region" description="Basic residues" evidence="1">
    <location>
        <begin position="116"/>
        <end position="131"/>
    </location>
</feature>
<dbReference type="EMBL" id="JACBZA010000001">
    <property type="protein sequence ID" value="NYH84699.1"/>
    <property type="molecule type" value="Genomic_DNA"/>
</dbReference>
<dbReference type="RefSeq" id="WP_092880690.1">
    <property type="nucleotide sequence ID" value="NZ_FOOI01000001.1"/>
</dbReference>
<dbReference type="Proteomes" id="UP000199052">
    <property type="component" value="Unassembled WGS sequence"/>
</dbReference>
<feature type="domain" description="Rhodanese" evidence="2">
    <location>
        <begin position="26"/>
        <end position="106"/>
    </location>
</feature>
<dbReference type="InterPro" id="IPR001763">
    <property type="entry name" value="Rhodanese-like_dom"/>
</dbReference>
<reference evidence="3 6" key="2">
    <citation type="submission" date="2020-07" db="EMBL/GenBank/DDBJ databases">
        <title>Sequencing the genomes of 1000 actinobacteria strains.</title>
        <authorList>
            <person name="Klenk H.-P."/>
        </authorList>
    </citation>
    <scope>NUCLEOTIDE SEQUENCE [LARGE SCALE GENOMIC DNA]</scope>
    <source>
        <strain evidence="3 6">DSM 45117</strain>
    </source>
</reference>
<gene>
    <name evidence="3" type="ORF">FHR37_003550</name>
    <name evidence="4" type="ORF">SAMN05421678_101556</name>
</gene>
<evidence type="ECO:0000256" key="1">
    <source>
        <dbReference type="SAM" id="MobiDB-lite"/>
    </source>
</evidence>
<evidence type="ECO:0000313" key="4">
    <source>
        <dbReference type="EMBL" id="SFF70941.1"/>
    </source>
</evidence>
<dbReference type="AlphaFoldDB" id="A0A1I2L0S4"/>
<evidence type="ECO:0000313" key="6">
    <source>
        <dbReference type="Proteomes" id="UP000533017"/>
    </source>
</evidence>
<dbReference type="GO" id="GO:0016740">
    <property type="term" value="F:transferase activity"/>
    <property type="evidence" value="ECO:0007669"/>
    <property type="project" value="UniProtKB-KW"/>
</dbReference>
<evidence type="ECO:0000313" key="3">
    <source>
        <dbReference type="EMBL" id="NYH84699.1"/>
    </source>
</evidence>
<dbReference type="OrthoDB" id="9800872at2"/>
<dbReference type="PANTHER" id="PTHR45431">
    <property type="entry name" value="RHODANESE-LIKE DOMAIN-CONTAINING PROTEIN 15, CHLOROPLASTIC"/>
    <property type="match status" value="1"/>
</dbReference>
<evidence type="ECO:0000259" key="2">
    <source>
        <dbReference type="PROSITE" id="PS50206"/>
    </source>
</evidence>
<dbReference type="InterPro" id="IPR036873">
    <property type="entry name" value="Rhodanese-like_dom_sf"/>
</dbReference>
<dbReference type="PROSITE" id="PS50206">
    <property type="entry name" value="RHODANESE_3"/>
    <property type="match status" value="1"/>
</dbReference>
<keyword evidence="4" id="KW-0808">Transferase</keyword>
<evidence type="ECO:0000313" key="5">
    <source>
        <dbReference type="Proteomes" id="UP000199052"/>
    </source>
</evidence>